<dbReference type="Proteomes" id="UP001476798">
    <property type="component" value="Unassembled WGS sequence"/>
</dbReference>
<keyword evidence="1" id="KW-0479">Metal-binding</keyword>
<dbReference type="PANTHER" id="PTHR24214">
    <property type="entry name" value="PDZ AND LIM DOMAIN PROTEIN ZASP"/>
    <property type="match status" value="1"/>
</dbReference>
<sequence>KADVELEKRESPLSDASKKRLIEDTEDWHPRTGTSQSRSFRILAQMTGTEKDKYVCRGCTFCKSELPLFSVYIPELTQRPVEGSLTLLNHPYSAITFIAGLIPDTKPFKIMGSIKTGGFAKVGAGPSFGKIVSPPQKGPDRPNPQPHPEDLNSLVQRAEHIPAEENNAHVSRVWERALLQDVGGNFVRKTRTDERKPMTTSSLREAGCDRAEFECGKEKVRERGFLCGFLWWKQKAPRSLVSVLLIRIQLRDWQQLISGALSGVISLPR</sequence>
<feature type="region of interest" description="Disordered" evidence="2">
    <location>
        <begin position="1"/>
        <end position="35"/>
    </location>
</feature>
<feature type="region of interest" description="Disordered" evidence="2">
    <location>
        <begin position="128"/>
        <end position="151"/>
    </location>
</feature>
<organism evidence="3 4">
    <name type="scientific">Goodea atripinnis</name>
    <dbReference type="NCBI Taxonomy" id="208336"/>
    <lineage>
        <taxon>Eukaryota</taxon>
        <taxon>Metazoa</taxon>
        <taxon>Chordata</taxon>
        <taxon>Craniata</taxon>
        <taxon>Vertebrata</taxon>
        <taxon>Euteleostomi</taxon>
        <taxon>Actinopterygii</taxon>
        <taxon>Neopterygii</taxon>
        <taxon>Teleostei</taxon>
        <taxon>Neoteleostei</taxon>
        <taxon>Acanthomorphata</taxon>
        <taxon>Ovalentaria</taxon>
        <taxon>Atherinomorphae</taxon>
        <taxon>Cyprinodontiformes</taxon>
        <taxon>Goodeidae</taxon>
        <taxon>Goodea</taxon>
    </lineage>
</organism>
<evidence type="ECO:0000256" key="1">
    <source>
        <dbReference type="ARBA" id="ARBA00023038"/>
    </source>
</evidence>
<keyword evidence="1" id="KW-0862">Zinc</keyword>
<accession>A0ABV0PMJ6</accession>
<feature type="non-terminal residue" evidence="3">
    <location>
        <position position="1"/>
    </location>
</feature>
<protein>
    <submittedName>
        <fullName evidence="3">Uncharacterized protein</fullName>
    </submittedName>
</protein>
<keyword evidence="1" id="KW-0440">LIM domain</keyword>
<dbReference type="InterPro" id="IPR050604">
    <property type="entry name" value="PDZ-LIM_domain"/>
</dbReference>
<gene>
    <name evidence="3" type="ORF">GOODEAATRI_010013</name>
</gene>
<dbReference type="EMBL" id="JAHRIO010080541">
    <property type="protein sequence ID" value="MEQ2184633.1"/>
    <property type="molecule type" value="Genomic_DNA"/>
</dbReference>
<keyword evidence="4" id="KW-1185">Reference proteome</keyword>
<dbReference type="PANTHER" id="PTHR24214:SF32">
    <property type="entry name" value="PDZ AND LIM DOMAIN PROTEIN 5"/>
    <property type="match status" value="1"/>
</dbReference>
<feature type="compositionally biased region" description="Basic and acidic residues" evidence="2">
    <location>
        <begin position="1"/>
        <end position="30"/>
    </location>
</feature>
<comment type="caution">
    <text evidence="3">The sequence shown here is derived from an EMBL/GenBank/DDBJ whole genome shotgun (WGS) entry which is preliminary data.</text>
</comment>
<proteinExistence type="predicted"/>
<reference evidence="3 4" key="1">
    <citation type="submission" date="2021-06" db="EMBL/GenBank/DDBJ databases">
        <authorList>
            <person name="Palmer J.M."/>
        </authorList>
    </citation>
    <scope>NUCLEOTIDE SEQUENCE [LARGE SCALE GENOMIC DNA]</scope>
    <source>
        <strain evidence="3 4">GA_2019</strain>
        <tissue evidence="3">Muscle</tissue>
    </source>
</reference>
<evidence type="ECO:0000256" key="2">
    <source>
        <dbReference type="SAM" id="MobiDB-lite"/>
    </source>
</evidence>
<name>A0ABV0PMJ6_9TELE</name>
<evidence type="ECO:0000313" key="4">
    <source>
        <dbReference type="Proteomes" id="UP001476798"/>
    </source>
</evidence>
<evidence type="ECO:0000313" key="3">
    <source>
        <dbReference type="EMBL" id="MEQ2184633.1"/>
    </source>
</evidence>